<comment type="caution">
    <text evidence="2">The sequence shown here is derived from an EMBL/GenBank/DDBJ whole genome shotgun (WGS) entry which is preliminary data.</text>
</comment>
<reference evidence="3" key="1">
    <citation type="journal article" date="2017" name="bioRxiv">
        <title>Conservation of a gene cluster reveals novel cercosporin biosynthetic mechanisms and extends production to the genus Colletotrichum.</title>
        <authorList>
            <person name="de Jonge R."/>
            <person name="Ebert M.K."/>
            <person name="Huitt-Roehl C.R."/>
            <person name="Pal P."/>
            <person name="Suttle J.C."/>
            <person name="Spanner R.E."/>
            <person name="Neubauer J.D."/>
            <person name="Jurick W.M.II."/>
            <person name="Stott K.A."/>
            <person name="Secor G.A."/>
            <person name="Thomma B.P.H.J."/>
            <person name="Van de Peer Y."/>
            <person name="Townsend C.A."/>
            <person name="Bolton M.D."/>
        </authorList>
    </citation>
    <scope>NUCLEOTIDE SEQUENCE [LARGE SCALE GENOMIC DNA]</scope>
    <source>
        <strain evidence="3">CBS538.71</strain>
    </source>
</reference>
<name>A0A2S6CFH9_9PEZI</name>
<sequence>MFTAPLRFFRPSVEYNLTIRIEALPLDKNSLDSTDLKSAHFDPDPIELGDNTILHSYLDPLYREKSPVPRSPARSPLHKMSTQYDQIGTRHKSLEDSPVGEVDFESTLKALGNVSGLKVLDLACGIGRWSKWLVNNGAKEVVGIDISEGMIKGAKEMQAALSYELAQKLAFGVKDCGLPLTVEEDGFDLVLGAWYLSNASDHKGLVTMFRNILVNLRPGGRFLGIVPNAFVPMFSSYEIYGLRMDMNEQAAEGHWRCTLSYKADNIVFKTNIRLHGLYEKAAKEAGLGEIRWRPYVLPKGDQREEQGFWDEFKLRPHLCLLECYKAA</sequence>
<protein>
    <recommendedName>
        <fullName evidence="1">Methyltransferase domain-containing protein</fullName>
    </recommendedName>
</protein>
<gene>
    <name evidence="2" type="ORF">CBER1_05614</name>
</gene>
<proteinExistence type="predicted"/>
<feature type="domain" description="Methyltransferase" evidence="1">
    <location>
        <begin position="119"/>
        <end position="220"/>
    </location>
</feature>
<organism evidence="2 3">
    <name type="scientific">Cercospora berteroae</name>
    <dbReference type="NCBI Taxonomy" id="357750"/>
    <lineage>
        <taxon>Eukaryota</taxon>
        <taxon>Fungi</taxon>
        <taxon>Dikarya</taxon>
        <taxon>Ascomycota</taxon>
        <taxon>Pezizomycotina</taxon>
        <taxon>Dothideomycetes</taxon>
        <taxon>Dothideomycetidae</taxon>
        <taxon>Mycosphaerellales</taxon>
        <taxon>Mycosphaerellaceae</taxon>
        <taxon>Cercospora</taxon>
    </lineage>
</organism>
<dbReference type="Proteomes" id="UP000237631">
    <property type="component" value="Unassembled WGS sequence"/>
</dbReference>
<dbReference type="InterPro" id="IPR041698">
    <property type="entry name" value="Methyltransf_25"/>
</dbReference>
<dbReference type="PANTHER" id="PTHR42912:SF93">
    <property type="entry name" value="N6-ADENOSINE-METHYLTRANSFERASE TMT1A"/>
    <property type="match status" value="1"/>
</dbReference>
<dbReference type="PANTHER" id="PTHR42912">
    <property type="entry name" value="METHYLTRANSFERASE"/>
    <property type="match status" value="1"/>
</dbReference>
<dbReference type="CDD" id="cd02440">
    <property type="entry name" value="AdoMet_MTases"/>
    <property type="match status" value="1"/>
</dbReference>
<accession>A0A2S6CFH9</accession>
<dbReference type="GO" id="GO:0008168">
    <property type="term" value="F:methyltransferase activity"/>
    <property type="evidence" value="ECO:0007669"/>
    <property type="project" value="TreeGrafter"/>
</dbReference>
<dbReference type="EMBL" id="PNEN01000455">
    <property type="protein sequence ID" value="PPJ58474.1"/>
    <property type="molecule type" value="Genomic_DNA"/>
</dbReference>
<evidence type="ECO:0000259" key="1">
    <source>
        <dbReference type="Pfam" id="PF13649"/>
    </source>
</evidence>
<dbReference type="Gene3D" id="3.40.50.150">
    <property type="entry name" value="Vaccinia Virus protein VP39"/>
    <property type="match status" value="1"/>
</dbReference>
<dbReference type="STRING" id="357750.A0A2S6CFH9"/>
<keyword evidence="3" id="KW-1185">Reference proteome</keyword>
<dbReference type="AlphaFoldDB" id="A0A2S6CFH9"/>
<dbReference type="InterPro" id="IPR050508">
    <property type="entry name" value="Methyltransf_Superfamily"/>
</dbReference>
<dbReference type="Pfam" id="PF13649">
    <property type="entry name" value="Methyltransf_25"/>
    <property type="match status" value="1"/>
</dbReference>
<dbReference type="OrthoDB" id="3647at2759"/>
<evidence type="ECO:0000313" key="3">
    <source>
        <dbReference type="Proteomes" id="UP000237631"/>
    </source>
</evidence>
<evidence type="ECO:0000313" key="2">
    <source>
        <dbReference type="EMBL" id="PPJ58474.1"/>
    </source>
</evidence>
<dbReference type="InterPro" id="IPR029063">
    <property type="entry name" value="SAM-dependent_MTases_sf"/>
</dbReference>
<dbReference type="SUPFAM" id="SSF53335">
    <property type="entry name" value="S-adenosyl-L-methionine-dependent methyltransferases"/>
    <property type="match status" value="1"/>
</dbReference>